<dbReference type="GO" id="GO:0015074">
    <property type="term" value="P:DNA integration"/>
    <property type="evidence" value="ECO:0007669"/>
    <property type="project" value="UniProtKB-KW"/>
</dbReference>
<dbReference type="Pfam" id="PF17917">
    <property type="entry name" value="RT_RNaseH"/>
    <property type="match status" value="1"/>
</dbReference>
<dbReference type="GO" id="GO:0003677">
    <property type="term" value="F:DNA binding"/>
    <property type="evidence" value="ECO:0007669"/>
    <property type="project" value="UniProtKB-KW"/>
</dbReference>
<evidence type="ECO:0000256" key="8">
    <source>
        <dbReference type="ARBA" id="ARBA00022759"/>
    </source>
</evidence>
<dbReference type="Pfam" id="PF24626">
    <property type="entry name" value="SH3_Tf2-1"/>
    <property type="match status" value="1"/>
</dbReference>
<evidence type="ECO:0000256" key="9">
    <source>
        <dbReference type="ARBA" id="ARBA00022801"/>
    </source>
</evidence>
<dbReference type="InterPro" id="IPR043502">
    <property type="entry name" value="DNA/RNA_pol_sf"/>
</dbReference>
<dbReference type="SUPFAM" id="SSF56672">
    <property type="entry name" value="DNA/RNA polymerases"/>
    <property type="match status" value="1"/>
</dbReference>
<evidence type="ECO:0000256" key="13">
    <source>
        <dbReference type="ARBA" id="ARBA00022932"/>
    </source>
</evidence>
<keyword evidence="6" id="KW-0479">Metal-binding</keyword>
<dbReference type="CDD" id="cd00303">
    <property type="entry name" value="retropepsin_like"/>
    <property type="match status" value="1"/>
</dbReference>
<dbReference type="InterPro" id="IPR041588">
    <property type="entry name" value="Integrase_H2C2"/>
</dbReference>
<dbReference type="Gene3D" id="3.10.10.10">
    <property type="entry name" value="HIV Type 1 Reverse Transcriptase, subunit A, domain 1"/>
    <property type="match status" value="1"/>
</dbReference>
<keyword evidence="9" id="KW-0378">Hydrolase</keyword>
<dbReference type="Pfam" id="PF17921">
    <property type="entry name" value="Integrase_H2C2"/>
    <property type="match status" value="1"/>
</dbReference>
<keyword evidence="2" id="KW-0645">Protease</keyword>
<evidence type="ECO:0000259" key="16">
    <source>
        <dbReference type="PROSITE" id="PS50994"/>
    </source>
</evidence>
<dbReference type="GO" id="GO:0046872">
    <property type="term" value="F:metal ion binding"/>
    <property type="evidence" value="ECO:0007669"/>
    <property type="project" value="UniProtKB-KW"/>
</dbReference>
<dbReference type="InterPro" id="IPR001584">
    <property type="entry name" value="Integrase_cat-core"/>
</dbReference>
<dbReference type="PANTHER" id="PTHR37984">
    <property type="entry name" value="PROTEIN CBG26694"/>
    <property type="match status" value="1"/>
</dbReference>
<keyword evidence="13 17" id="KW-0239">DNA-directed DNA polymerase</keyword>
<dbReference type="Gene3D" id="3.30.70.270">
    <property type="match status" value="1"/>
</dbReference>
<dbReference type="InterPro" id="IPR036397">
    <property type="entry name" value="RNaseH_sf"/>
</dbReference>
<dbReference type="CDD" id="cd01647">
    <property type="entry name" value="RT_LTR"/>
    <property type="match status" value="1"/>
</dbReference>
<evidence type="ECO:0000256" key="6">
    <source>
        <dbReference type="ARBA" id="ARBA00022723"/>
    </source>
</evidence>
<dbReference type="InterPro" id="IPR043128">
    <property type="entry name" value="Rev_trsase/Diguanyl_cyclase"/>
</dbReference>
<comment type="caution">
    <text evidence="17">The sequence shown here is derived from an EMBL/GenBank/DDBJ whole genome shotgun (WGS) entry which is preliminary data.</text>
</comment>
<dbReference type="PROSITE" id="PS50994">
    <property type="entry name" value="INTEGRASE"/>
    <property type="match status" value="2"/>
</dbReference>
<dbReference type="PANTHER" id="PTHR37984:SF5">
    <property type="entry name" value="PROTEIN NYNRIN-LIKE"/>
    <property type="match status" value="1"/>
</dbReference>
<name>A0A699HY28_TANCI</name>
<keyword evidence="12" id="KW-0695">RNA-directed DNA polymerase</keyword>
<keyword evidence="15" id="KW-0233">DNA recombination</keyword>
<feature type="domain" description="Integrase catalytic" evidence="16">
    <location>
        <begin position="1155"/>
        <end position="1321"/>
    </location>
</feature>
<dbReference type="InterPro" id="IPR056924">
    <property type="entry name" value="SH3_Tf2-1"/>
</dbReference>
<dbReference type="InterPro" id="IPR000477">
    <property type="entry name" value="RT_dom"/>
</dbReference>
<dbReference type="GO" id="GO:0004519">
    <property type="term" value="F:endonuclease activity"/>
    <property type="evidence" value="ECO:0007669"/>
    <property type="project" value="UniProtKB-KW"/>
</dbReference>
<evidence type="ECO:0000256" key="14">
    <source>
        <dbReference type="ARBA" id="ARBA00023125"/>
    </source>
</evidence>
<dbReference type="GO" id="GO:0003964">
    <property type="term" value="F:RNA-directed DNA polymerase activity"/>
    <property type="evidence" value="ECO:0007669"/>
    <property type="project" value="UniProtKB-KW"/>
</dbReference>
<keyword evidence="10" id="KW-0460">Magnesium</keyword>
<dbReference type="Gene3D" id="2.40.70.10">
    <property type="entry name" value="Acid Proteases"/>
    <property type="match status" value="1"/>
</dbReference>
<keyword evidence="3" id="KW-0808">Transferase</keyword>
<accession>A0A699HY28</accession>
<dbReference type="InterPro" id="IPR012337">
    <property type="entry name" value="RNaseH-like_sf"/>
</dbReference>
<dbReference type="InterPro" id="IPR021109">
    <property type="entry name" value="Peptidase_aspartic_dom_sf"/>
</dbReference>
<dbReference type="GO" id="GO:0004190">
    <property type="term" value="F:aspartic-type endopeptidase activity"/>
    <property type="evidence" value="ECO:0007669"/>
    <property type="project" value="UniProtKB-KW"/>
</dbReference>
<evidence type="ECO:0000256" key="11">
    <source>
        <dbReference type="ARBA" id="ARBA00022908"/>
    </source>
</evidence>
<dbReference type="Pfam" id="PF00078">
    <property type="entry name" value="RVT_1"/>
    <property type="match status" value="1"/>
</dbReference>
<dbReference type="SUPFAM" id="SSF53098">
    <property type="entry name" value="Ribonuclease H-like"/>
    <property type="match status" value="2"/>
</dbReference>
<keyword evidence="8" id="KW-0255">Endonuclease</keyword>
<feature type="domain" description="Integrase catalytic" evidence="16">
    <location>
        <begin position="1"/>
        <end position="132"/>
    </location>
</feature>
<dbReference type="Gene3D" id="1.10.340.70">
    <property type="match status" value="1"/>
</dbReference>
<evidence type="ECO:0000256" key="5">
    <source>
        <dbReference type="ARBA" id="ARBA00022722"/>
    </source>
</evidence>
<evidence type="ECO:0000256" key="7">
    <source>
        <dbReference type="ARBA" id="ARBA00022750"/>
    </source>
</evidence>
<dbReference type="Pfam" id="PF00665">
    <property type="entry name" value="rve"/>
    <property type="match status" value="1"/>
</dbReference>
<dbReference type="Gene3D" id="3.30.420.10">
    <property type="entry name" value="Ribonuclease H-like superfamily/Ribonuclease H"/>
    <property type="match status" value="2"/>
</dbReference>
<keyword evidence="5" id="KW-0540">Nuclease</keyword>
<dbReference type="GO" id="GO:0003887">
    <property type="term" value="F:DNA-directed DNA polymerase activity"/>
    <property type="evidence" value="ECO:0007669"/>
    <property type="project" value="UniProtKB-KW"/>
</dbReference>
<dbReference type="EMBL" id="BKCJ010225267">
    <property type="protein sequence ID" value="GEY94735.1"/>
    <property type="molecule type" value="Genomic_DNA"/>
</dbReference>
<evidence type="ECO:0000256" key="1">
    <source>
        <dbReference type="ARBA" id="ARBA00012493"/>
    </source>
</evidence>
<protein>
    <recommendedName>
        <fullName evidence="1">RNA-directed DNA polymerase</fullName>
        <ecNumber evidence="1">2.7.7.49</ecNumber>
    </recommendedName>
</protein>
<proteinExistence type="predicted"/>
<gene>
    <name evidence="17" type="ORF">Tci_466709</name>
</gene>
<evidence type="ECO:0000256" key="12">
    <source>
        <dbReference type="ARBA" id="ARBA00022918"/>
    </source>
</evidence>
<keyword evidence="7" id="KW-0064">Aspartyl protease</keyword>
<dbReference type="FunFam" id="3.30.420.10:FF:000032">
    <property type="entry name" value="Retrovirus-related Pol polyprotein from transposon 297-like Protein"/>
    <property type="match status" value="1"/>
</dbReference>
<evidence type="ECO:0000256" key="4">
    <source>
        <dbReference type="ARBA" id="ARBA00022695"/>
    </source>
</evidence>
<dbReference type="EC" id="2.7.7.49" evidence="1"/>
<sequence>MRENDPIEKLMKPYMKEIVTRHGVPVSIIFDRDGRFTSLFWQALHKDLGTRLDMSTTYHLETDDRSERTIQTLEDMLRACAALYGRKCRSPVCWEEVGDAQLTDLKRKPMDFQVGDRVKLKVSPWKEVVRFGKRGKLNPRYTGPYKVLSKVGDVAYRLELPQQLSRVRNTFHVPNLKKCLSDESLVIPLDKLRIDDKLYFVKEPVEIMDREIKQLKRSLIPIIKSLMWYRSNVYAKFKKVVPTNYDPKGEELLRAPTEGNAEAIIVPAIPAKHFELKHSLLNLVTSKQFFGFEKEDPHAHIRWFNKITSTMNCSKLQSRKCWIPPPSVAHQSRPPGFPPVQNNQNWGNNYTLGNSTYRAPTPPIAPSNELANYMKVNETHMRAMQNQIDIMKTELRNEFQATMLQQNNKLENMLSNYFQNKPSGSGSGPLPCNTVNNPKSDLKAITIRSGVSYDGPPIHPPFSPSPKVVEKEPENLLSHKEKLFKVATNTLVNENCLAVILKKLPEKLRDPDKFLIPCNFSEIPECLALANLGASINLMPLSIWRKLFLLELNPTQMILELADRSTTRPTGIAEDVFVRVGKFHFPANFVVVDYDVDPQVLLILGRPFLRTGGDFILEEIESHDLVPREIDYEDISKFFSTFPIPMENCDFFFKKSERFTSVPEFETFRFDPEEENIDVSLLEYEYFYSEGDIRLLEIFLNEDPSSPLPLKEIKTKELKSVKSSIDEPLDLELKDLPSHLEYAFLEGTDKLPVIIAKNLKDDEKERLIKVLKSHKHAITWKLSDIKGINLHFCTHKILMEDDFKPAVQYQRRVNPKIHEVIKKEVVKLLDAGLIYPISDSPWVSPVHCVPKKGEMTIVTNEDNELVPTRLVTGCRVCIDYRKLNDATHKDHFPLPFMDQMLERLTGNVYYCFLDGFSGCMMAIFHDMIEETMEVFMDDFSVFEDSFSSCLSHLDKMIKRCEDTNLILNWEKCHFMVKEGIVLGHKISKSGIETIVYTDHSALKYLLAKQDAKPRLLRWILLLQDFDVVIRDRKGAENLAVDHLSRLENPHKSDPKKKEITETFPLETLGMVTFRGDSNTPWICADQVIRRCVYGKEAVDIRTTYHNGPTGGHHGANYTAKKVFDSDFYWPTIYRDAQDLVTRCDTCQRQGKISQRDEMPQNAIQVCEILDIWGIDFMVPFLSSRGNKYILVAVDYLSKWVEAKALPTNDARVVCKFLKSLFARFGTPRAIISDRSTHFCNDQFAKVMLKYRVTHRLSTAYHPQTSRQVEVLNRGLKRILERTVGENRASWSDKLDDALWAFRIAFKTPIGCTPYKLVYGKACHLPI</sequence>
<dbReference type="InterPro" id="IPR041373">
    <property type="entry name" value="RT_RNaseH"/>
</dbReference>
<keyword evidence="4" id="KW-0548">Nucleotidyltransferase</keyword>
<evidence type="ECO:0000256" key="3">
    <source>
        <dbReference type="ARBA" id="ARBA00022679"/>
    </source>
</evidence>
<dbReference type="GO" id="GO:0006508">
    <property type="term" value="P:proteolysis"/>
    <property type="evidence" value="ECO:0007669"/>
    <property type="project" value="UniProtKB-KW"/>
</dbReference>
<evidence type="ECO:0000256" key="10">
    <source>
        <dbReference type="ARBA" id="ARBA00022842"/>
    </source>
</evidence>
<reference evidence="17" key="1">
    <citation type="journal article" date="2019" name="Sci. Rep.">
        <title>Draft genome of Tanacetum cinerariifolium, the natural source of mosquito coil.</title>
        <authorList>
            <person name="Yamashiro T."/>
            <person name="Shiraishi A."/>
            <person name="Satake H."/>
            <person name="Nakayama K."/>
        </authorList>
    </citation>
    <scope>NUCLEOTIDE SEQUENCE</scope>
</reference>
<evidence type="ECO:0000256" key="2">
    <source>
        <dbReference type="ARBA" id="ARBA00022670"/>
    </source>
</evidence>
<dbReference type="InterPro" id="IPR050951">
    <property type="entry name" value="Retrovirus_Pol_polyprotein"/>
</dbReference>
<evidence type="ECO:0000256" key="15">
    <source>
        <dbReference type="ARBA" id="ARBA00023172"/>
    </source>
</evidence>
<organism evidence="17">
    <name type="scientific">Tanacetum cinerariifolium</name>
    <name type="common">Dalmatian daisy</name>
    <name type="synonym">Chrysanthemum cinerariifolium</name>
    <dbReference type="NCBI Taxonomy" id="118510"/>
    <lineage>
        <taxon>Eukaryota</taxon>
        <taxon>Viridiplantae</taxon>
        <taxon>Streptophyta</taxon>
        <taxon>Embryophyta</taxon>
        <taxon>Tracheophyta</taxon>
        <taxon>Spermatophyta</taxon>
        <taxon>Magnoliopsida</taxon>
        <taxon>eudicotyledons</taxon>
        <taxon>Gunneridae</taxon>
        <taxon>Pentapetalae</taxon>
        <taxon>asterids</taxon>
        <taxon>campanulids</taxon>
        <taxon>Asterales</taxon>
        <taxon>Asteraceae</taxon>
        <taxon>Asteroideae</taxon>
        <taxon>Anthemideae</taxon>
        <taxon>Anthemidinae</taxon>
        <taxon>Tanacetum</taxon>
    </lineage>
</organism>
<keyword evidence="14" id="KW-0238">DNA-binding</keyword>
<dbReference type="GO" id="GO:0006310">
    <property type="term" value="P:DNA recombination"/>
    <property type="evidence" value="ECO:0007669"/>
    <property type="project" value="UniProtKB-KW"/>
</dbReference>
<keyword evidence="11" id="KW-0229">DNA integration</keyword>
<evidence type="ECO:0000313" key="17">
    <source>
        <dbReference type="EMBL" id="GEY94735.1"/>
    </source>
</evidence>